<dbReference type="CDD" id="cd01100">
    <property type="entry name" value="APPLE_Factor_XI_like"/>
    <property type="match status" value="2"/>
</dbReference>
<keyword evidence="5" id="KW-1185">Reference proteome</keyword>
<dbReference type="InterPro" id="IPR003609">
    <property type="entry name" value="Pan_app"/>
</dbReference>
<dbReference type="Pfam" id="PF00024">
    <property type="entry name" value="PAN_1"/>
    <property type="match status" value="2"/>
</dbReference>
<feature type="domain" description="Apple" evidence="3">
    <location>
        <begin position="321"/>
        <end position="388"/>
    </location>
</feature>
<keyword evidence="1" id="KW-0677">Repeat</keyword>
<feature type="domain" description="Apple" evidence="3">
    <location>
        <begin position="226"/>
        <end position="295"/>
    </location>
</feature>
<dbReference type="InterPro" id="IPR000177">
    <property type="entry name" value="Apple"/>
</dbReference>
<evidence type="ECO:0000256" key="2">
    <source>
        <dbReference type="ARBA" id="ARBA00023157"/>
    </source>
</evidence>
<dbReference type="RefSeq" id="WP_220305394.1">
    <property type="nucleotide sequence ID" value="NZ_CP080590.1"/>
</dbReference>
<dbReference type="Gene3D" id="3.90.226.10">
    <property type="entry name" value="2-enoyl-CoA Hydratase, Chain A, domain 1"/>
    <property type="match status" value="1"/>
</dbReference>
<dbReference type="EMBL" id="CP080590">
    <property type="protein sequence ID" value="QYO76930.1"/>
    <property type="molecule type" value="Genomic_DNA"/>
</dbReference>
<dbReference type="InterPro" id="IPR029045">
    <property type="entry name" value="ClpP/crotonase-like_dom_sf"/>
</dbReference>
<evidence type="ECO:0000256" key="1">
    <source>
        <dbReference type="ARBA" id="ARBA00022737"/>
    </source>
</evidence>
<keyword evidence="2" id="KW-1015">Disulfide bond</keyword>
<protein>
    <recommendedName>
        <fullName evidence="3">Apple domain-containing protein</fullName>
    </recommendedName>
</protein>
<accession>A0ABX8WDB8</accession>
<dbReference type="SUPFAM" id="SSF52096">
    <property type="entry name" value="ClpP/crotonase"/>
    <property type="match status" value="1"/>
</dbReference>
<dbReference type="SUPFAM" id="SSF57414">
    <property type="entry name" value="Hairpin loop containing domain-like"/>
    <property type="match status" value="1"/>
</dbReference>
<reference evidence="4 5" key="1">
    <citation type="submission" date="2021-08" db="EMBL/GenBank/DDBJ databases">
        <title>Devosia salina sp. nov., isolated from the South China Sea sediment.</title>
        <authorList>
            <person name="Zhou Z."/>
        </authorList>
    </citation>
    <scope>NUCLEOTIDE SEQUENCE [LARGE SCALE GENOMIC DNA]</scope>
    <source>
        <strain evidence="4 5">SCS-3</strain>
    </source>
</reference>
<organism evidence="4 5">
    <name type="scientific">Devosia salina</name>
    <dbReference type="NCBI Taxonomy" id="2860336"/>
    <lineage>
        <taxon>Bacteria</taxon>
        <taxon>Pseudomonadati</taxon>
        <taxon>Pseudomonadota</taxon>
        <taxon>Alphaproteobacteria</taxon>
        <taxon>Hyphomicrobiales</taxon>
        <taxon>Devosiaceae</taxon>
        <taxon>Devosia</taxon>
    </lineage>
</organism>
<sequence length="401" mass="42520">MRQSLGFLATLITVVVMLVPTSLADEQIGVFRIFDSHPNVVVLDGEIGINTPLEFRRALAARPEATVVVLNSPGGLVASGLILANDIHDRGLATTIPEGAGCYSACAFVFFAGAERLVEGELGVHQMYGTNDTSGVQARVSDIIEALEQFGTPTAVVTRMFRTPSDDMYVFSLGEIDSLAINVLGPSVMADLSGLGLVSPAFGTENAPMTATSAPTEAEPNGGLRLALYGGLDFYGSDVSSQRTKDAVECASMCLYDDRCLAFTFNANPSVTRGPNCFLKGGIERLEAYADAMSGIFLFPEDGDAITYSIGAIDPTQDVLPRQGLSGRDFNTSPERGISSPGACRMACVDDNACRAFTYDSRLKQCYLKHNVGTAFASTNLTSGIKRGATFPPIDVIDLSE</sequence>
<dbReference type="Proteomes" id="UP000825799">
    <property type="component" value="Chromosome"/>
</dbReference>
<evidence type="ECO:0000259" key="3">
    <source>
        <dbReference type="SMART" id="SM00223"/>
    </source>
</evidence>
<evidence type="ECO:0000313" key="5">
    <source>
        <dbReference type="Proteomes" id="UP000825799"/>
    </source>
</evidence>
<dbReference type="Gene3D" id="3.50.4.10">
    <property type="entry name" value="Hepatocyte Growth Factor"/>
    <property type="match status" value="2"/>
</dbReference>
<dbReference type="SMART" id="SM00223">
    <property type="entry name" value="APPLE"/>
    <property type="match status" value="2"/>
</dbReference>
<evidence type="ECO:0000313" key="4">
    <source>
        <dbReference type="EMBL" id="QYO76930.1"/>
    </source>
</evidence>
<proteinExistence type="predicted"/>
<name>A0ABX8WDB8_9HYPH</name>
<gene>
    <name evidence="4" type="ORF">K1X15_20605</name>
</gene>